<evidence type="ECO:0000313" key="2">
    <source>
        <dbReference type="Proteomes" id="UP000595437"/>
    </source>
</evidence>
<evidence type="ECO:0000313" key="1">
    <source>
        <dbReference type="EMBL" id="QQP54313.1"/>
    </source>
</evidence>
<dbReference type="AlphaFoldDB" id="A0A7T8KE97"/>
<name>A0A7T8KE97_CALRO</name>
<dbReference type="EMBL" id="CP045893">
    <property type="protein sequence ID" value="QQP54313.1"/>
    <property type="molecule type" value="Genomic_DNA"/>
</dbReference>
<dbReference type="InterPro" id="IPR036397">
    <property type="entry name" value="RNaseH_sf"/>
</dbReference>
<proteinExistence type="predicted"/>
<gene>
    <name evidence="1" type="ORF">FKW44_007107</name>
</gene>
<organism evidence="1 2">
    <name type="scientific">Caligus rogercresseyi</name>
    <name type="common">Sea louse</name>
    <dbReference type="NCBI Taxonomy" id="217165"/>
    <lineage>
        <taxon>Eukaryota</taxon>
        <taxon>Metazoa</taxon>
        <taxon>Ecdysozoa</taxon>
        <taxon>Arthropoda</taxon>
        <taxon>Crustacea</taxon>
        <taxon>Multicrustacea</taxon>
        <taxon>Hexanauplia</taxon>
        <taxon>Copepoda</taxon>
        <taxon>Siphonostomatoida</taxon>
        <taxon>Caligidae</taxon>
        <taxon>Caligus</taxon>
    </lineage>
</organism>
<reference evidence="2" key="1">
    <citation type="submission" date="2021-01" db="EMBL/GenBank/DDBJ databases">
        <title>Caligus Genome Assembly.</title>
        <authorList>
            <person name="Gallardo-Escarate C."/>
        </authorList>
    </citation>
    <scope>NUCLEOTIDE SEQUENCE [LARGE SCALE GENOMIC DNA]</scope>
</reference>
<sequence>MNFWPKDYWPSQSLDLNPLDFSIWAHVETKACKKTTQEHKCLKGCCQQSLGLHGHRLHPESLWQLQTSPDQCH</sequence>
<protein>
    <submittedName>
        <fullName evidence="1">Transposable element</fullName>
    </submittedName>
</protein>
<dbReference type="Gene3D" id="3.30.420.10">
    <property type="entry name" value="Ribonuclease H-like superfamily/Ribonuclease H"/>
    <property type="match status" value="1"/>
</dbReference>
<dbReference type="Proteomes" id="UP000595437">
    <property type="component" value="Chromosome 4"/>
</dbReference>
<keyword evidence="2" id="KW-1185">Reference proteome</keyword>
<dbReference type="OrthoDB" id="6513831at2759"/>
<accession>A0A7T8KE97</accession>
<dbReference type="GO" id="GO:0003676">
    <property type="term" value="F:nucleic acid binding"/>
    <property type="evidence" value="ECO:0007669"/>
    <property type="project" value="InterPro"/>
</dbReference>